<feature type="compositionally biased region" description="Polar residues" evidence="1">
    <location>
        <begin position="21"/>
        <end position="34"/>
    </location>
</feature>
<organism evidence="2 3">
    <name type="scientific">Tribolium castaneum</name>
    <name type="common">Red flour beetle</name>
    <dbReference type="NCBI Taxonomy" id="7070"/>
    <lineage>
        <taxon>Eukaryota</taxon>
        <taxon>Metazoa</taxon>
        <taxon>Ecdysozoa</taxon>
        <taxon>Arthropoda</taxon>
        <taxon>Hexapoda</taxon>
        <taxon>Insecta</taxon>
        <taxon>Pterygota</taxon>
        <taxon>Neoptera</taxon>
        <taxon>Endopterygota</taxon>
        <taxon>Coleoptera</taxon>
        <taxon>Polyphaga</taxon>
        <taxon>Cucujiformia</taxon>
        <taxon>Tenebrionidae</taxon>
        <taxon>Tenebrionidae incertae sedis</taxon>
        <taxon>Tribolium</taxon>
    </lineage>
</organism>
<name>A0A139WLI5_TRICA</name>
<protein>
    <submittedName>
        <fullName evidence="2">Uncharacterized protein</fullName>
    </submittedName>
</protein>
<accession>A0A139WLI5</accession>
<gene>
    <name evidence="2" type="primary">AUGUSTUS-3.0.2_32441</name>
    <name evidence="2" type="ORF">TcasGA2_TC032441</name>
</gene>
<dbReference type="EMBL" id="KQ971321">
    <property type="protein sequence ID" value="KYB28744.1"/>
    <property type="molecule type" value="Genomic_DNA"/>
</dbReference>
<evidence type="ECO:0000313" key="2">
    <source>
        <dbReference type="EMBL" id="KYB28744.1"/>
    </source>
</evidence>
<proteinExistence type="predicted"/>
<reference evidence="2 3" key="2">
    <citation type="journal article" date="2010" name="Nucleic Acids Res.">
        <title>BeetleBase in 2010: revisions to provide comprehensive genomic information for Tribolium castaneum.</title>
        <authorList>
            <person name="Kim H.S."/>
            <person name="Murphy T."/>
            <person name="Xia J."/>
            <person name="Caragea D."/>
            <person name="Park Y."/>
            <person name="Beeman R.W."/>
            <person name="Lorenzen M.D."/>
            <person name="Butcher S."/>
            <person name="Manak J.R."/>
            <person name="Brown S.J."/>
        </authorList>
    </citation>
    <scope>GENOME REANNOTATION</scope>
    <source>
        <strain evidence="2 3">Georgia GA2</strain>
    </source>
</reference>
<feature type="region of interest" description="Disordered" evidence="1">
    <location>
        <begin position="61"/>
        <end position="84"/>
    </location>
</feature>
<dbReference type="Proteomes" id="UP000007266">
    <property type="component" value="Linkage group 3"/>
</dbReference>
<evidence type="ECO:0000313" key="3">
    <source>
        <dbReference type="Proteomes" id="UP000007266"/>
    </source>
</evidence>
<keyword evidence="3" id="KW-1185">Reference proteome</keyword>
<feature type="region of interest" description="Disordered" evidence="1">
    <location>
        <begin position="1"/>
        <end position="39"/>
    </location>
</feature>
<evidence type="ECO:0000256" key="1">
    <source>
        <dbReference type="SAM" id="MobiDB-lite"/>
    </source>
</evidence>
<reference evidence="2 3" key="1">
    <citation type="journal article" date="2008" name="Nature">
        <title>The genome of the model beetle and pest Tribolium castaneum.</title>
        <authorList>
            <consortium name="Tribolium Genome Sequencing Consortium"/>
            <person name="Richards S."/>
            <person name="Gibbs R.A."/>
            <person name="Weinstock G.M."/>
            <person name="Brown S.J."/>
            <person name="Denell R."/>
            <person name="Beeman R.W."/>
            <person name="Gibbs R."/>
            <person name="Beeman R.W."/>
            <person name="Brown S.J."/>
            <person name="Bucher G."/>
            <person name="Friedrich M."/>
            <person name="Grimmelikhuijzen C.J."/>
            <person name="Klingler M."/>
            <person name="Lorenzen M."/>
            <person name="Richards S."/>
            <person name="Roth S."/>
            <person name="Schroder R."/>
            <person name="Tautz D."/>
            <person name="Zdobnov E.M."/>
            <person name="Muzny D."/>
            <person name="Gibbs R.A."/>
            <person name="Weinstock G.M."/>
            <person name="Attaway T."/>
            <person name="Bell S."/>
            <person name="Buhay C.J."/>
            <person name="Chandrabose M.N."/>
            <person name="Chavez D."/>
            <person name="Clerk-Blankenburg K.P."/>
            <person name="Cree A."/>
            <person name="Dao M."/>
            <person name="Davis C."/>
            <person name="Chacko J."/>
            <person name="Dinh H."/>
            <person name="Dugan-Rocha S."/>
            <person name="Fowler G."/>
            <person name="Garner T.T."/>
            <person name="Garnes J."/>
            <person name="Gnirke A."/>
            <person name="Hawes A."/>
            <person name="Hernandez J."/>
            <person name="Hines S."/>
            <person name="Holder M."/>
            <person name="Hume J."/>
            <person name="Jhangiani S.N."/>
            <person name="Joshi V."/>
            <person name="Khan Z.M."/>
            <person name="Jackson L."/>
            <person name="Kovar C."/>
            <person name="Kowis A."/>
            <person name="Lee S."/>
            <person name="Lewis L.R."/>
            <person name="Margolis J."/>
            <person name="Morgan M."/>
            <person name="Nazareth L.V."/>
            <person name="Nguyen N."/>
            <person name="Okwuonu G."/>
            <person name="Parker D."/>
            <person name="Richards S."/>
            <person name="Ruiz S.J."/>
            <person name="Santibanez J."/>
            <person name="Savard J."/>
            <person name="Scherer S.E."/>
            <person name="Schneider B."/>
            <person name="Sodergren E."/>
            <person name="Tautz D."/>
            <person name="Vattahil S."/>
            <person name="Villasana D."/>
            <person name="White C.S."/>
            <person name="Wright R."/>
            <person name="Park Y."/>
            <person name="Beeman R.W."/>
            <person name="Lord J."/>
            <person name="Oppert B."/>
            <person name="Lorenzen M."/>
            <person name="Brown S."/>
            <person name="Wang L."/>
            <person name="Savard J."/>
            <person name="Tautz D."/>
            <person name="Richards S."/>
            <person name="Weinstock G."/>
            <person name="Gibbs R.A."/>
            <person name="Liu Y."/>
            <person name="Worley K."/>
            <person name="Weinstock G."/>
            <person name="Elsik C.G."/>
            <person name="Reese J.T."/>
            <person name="Elhaik E."/>
            <person name="Landan G."/>
            <person name="Graur D."/>
            <person name="Arensburger P."/>
            <person name="Atkinson P."/>
            <person name="Beeman R.W."/>
            <person name="Beidler J."/>
            <person name="Brown S.J."/>
            <person name="Demuth J.P."/>
            <person name="Drury D.W."/>
            <person name="Du Y.Z."/>
            <person name="Fujiwara H."/>
            <person name="Lorenzen M."/>
            <person name="Maselli V."/>
            <person name="Osanai M."/>
            <person name="Park Y."/>
            <person name="Robertson H.M."/>
            <person name="Tu Z."/>
            <person name="Wang J.J."/>
            <person name="Wang S."/>
            <person name="Richards S."/>
            <person name="Song H."/>
            <person name="Zhang L."/>
            <person name="Sodergren E."/>
            <person name="Werner D."/>
            <person name="Stanke M."/>
            <person name="Morgenstern B."/>
            <person name="Solovyev V."/>
            <person name="Kosarev P."/>
            <person name="Brown G."/>
            <person name="Chen H.C."/>
            <person name="Ermolaeva O."/>
            <person name="Hlavina W."/>
            <person name="Kapustin Y."/>
            <person name="Kiryutin B."/>
            <person name="Kitts P."/>
            <person name="Maglott D."/>
            <person name="Pruitt K."/>
            <person name="Sapojnikov V."/>
            <person name="Souvorov A."/>
            <person name="Mackey A.J."/>
            <person name="Waterhouse R.M."/>
            <person name="Wyder S."/>
            <person name="Zdobnov E.M."/>
            <person name="Zdobnov E.M."/>
            <person name="Wyder S."/>
            <person name="Kriventseva E.V."/>
            <person name="Kadowaki T."/>
            <person name="Bork P."/>
            <person name="Aranda M."/>
            <person name="Bao R."/>
            <person name="Beermann A."/>
            <person name="Berns N."/>
            <person name="Bolognesi R."/>
            <person name="Bonneton F."/>
            <person name="Bopp D."/>
            <person name="Brown S.J."/>
            <person name="Bucher G."/>
            <person name="Butts T."/>
            <person name="Chaumot A."/>
            <person name="Denell R.E."/>
            <person name="Ferrier D.E."/>
            <person name="Friedrich M."/>
            <person name="Gordon C.M."/>
            <person name="Jindra M."/>
            <person name="Klingler M."/>
            <person name="Lan Q."/>
            <person name="Lattorff H.M."/>
            <person name="Laudet V."/>
            <person name="von Levetsow C."/>
            <person name="Liu Z."/>
            <person name="Lutz R."/>
            <person name="Lynch J.A."/>
            <person name="da Fonseca R.N."/>
            <person name="Posnien N."/>
            <person name="Reuter R."/>
            <person name="Roth S."/>
            <person name="Savard J."/>
            <person name="Schinko J.B."/>
            <person name="Schmitt C."/>
            <person name="Schoppmeier M."/>
            <person name="Schroder R."/>
            <person name="Shippy T.D."/>
            <person name="Simonnet F."/>
            <person name="Marques-Souza H."/>
            <person name="Tautz D."/>
            <person name="Tomoyasu Y."/>
            <person name="Trauner J."/>
            <person name="Van der Zee M."/>
            <person name="Vervoort M."/>
            <person name="Wittkopp N."/>
            <person name="Wimmer E.A."/>
            <person name="Yang X."/>
            <person name="Jones A.K."/>
            <person name="Sattelle D.B."/>
            <person name="Ebert P.R."/>
            <person name="Nelson D."/>
            <person name="Scott J.G."/>
            <person name="Beeman R.W."/>
            <person name="Muthukrishnan S."/>
            <person name="Kramer K.J."/>
            <person name="Arakane Y."/>
            <person name="Beeman R.W."/>
            <person name="Zhu Q."/>
            <person name="Hogenkamp D."/>
            <person name="Dixit R."/>
            <person name="Oppert B."/>
            <person name="Jiang H."/>
            <person name="Zou Z."/>
            <person name="Marshall J."/>
            <person name="Elpidina E."/>
            <person name="Vinokurov K."/>
            <person name="Oppert C."/>
            <person name="Zou Z."/>
            <person name="Evans J."/>
            <person name="Lu Z."/>
            <person name="Zhao P."/>
            <person name="Sumathipala N."/>
            <person name="Altincicek B."/>
            <person name="Vilcinskas A."/>
            <person name="Williams M."/>
            <person name="Hultmark D."/>
            <person name="Hetru C."/>
            <person name="Jiang H."/>
            <person name="Grimmelikhuijzen C.J."/>
            <person name="Hauser F."/>
            <person name="Cazzamali G."/>
            <person name="Williamson M."/>
            <person name="Park Y."/>
            <person name="Li B."/>
            <person name="Tanaka Y."/>
            <person name="Predel R."/>
            <person name="Neupert S."/>
            <person name="Schachtner J."/>
            <person name="Verleyen P."/>
            <person name="Raible F."/>
            <person name="Bork P."/>
            <person name="Friedrich M."/>
            <person name="Walden K.K."/>
            <person name="Robertson H.M."/>
            <person name="Angeli S."/>
            <person name="Foret S."/>
            <person name="Bucher G."/>
            <person name="Schuetz S."/>
            <person name="Maleszka R."/>
            <person name="Wimmer E.A."/>
            <person name="Beeman R.W."/>
            <person name="Lorenzen M."/>
            <person name="Tomoyasu Y."/>
            <person name="Miller S.C."/>
            <person name="Grossmann D."/>
            <person name="Bucher G."/>
        </authorList>
    </citation>
    <scope>NUCLEOTIDE SEQUENCE [LARGE SCALE GENOMIC DNA]</scope>
    <source>
        <strain evidence="2 3">Georgia GA2</strain>
    </source>
</reference>
<sequence>MNENREDDPNSVTTELEHRTCGSSREATTETTLQGRPPTIFSPEEQLIVGTVLSGGERDAQRARECQGGSKLPFTTGKRGRTRREQSGFIELRATGRASDRSAAVGIILKATARGGQDNQDSATGMSVGYVGAVAVDRIFIDQHPSLNTAAEWLKWAANGGGGSIEGRRIARHISQPPWISCLPAWRFHTSMQIKPVISGAGFTPPQFQTPLNHDALAEDFYNARS</sequence>
<dbReference type="AlphaFoldDB" id="A0A139WLI5"/>
<dbReference type="InParanoid" id="A0A139WLI5"/>